<proteinExistence type="predicted"/>
<dbReference type="InterPro" id="IPR045877">
    <property type="entry name" value="ZFP36-like"/>
</dbReference>
<keyword evidence="2" id="KW-0677">Repeat</keyword>
<dbReference type="Gene3D" id="4.10.1000.10">
    <property type="entry name" value="Zinc finger, CCCH-type"/>
    <property type="match status" value="1"/>
</dbReference>
<dbReference type="OrthoDB" id="410307at2759"/>
<dbReference type="Proteomes" id="UP000516437">
    <property type="component" value="Chromosome 7"/>
</dbReference>
<dbReference type="SMART" id="SM00356">
    <property type="entry name" value="ZnF_C3H1"/>
    <property type="match status" value="1"/>
</dbReference>
<name>A0A6A1V2K5_9ROSI</name>
<evidence type="ECO:0000256" key="4">
    <source>
        <dbReference type="ARBA" id="ARBA00022833"/>
    </source>
</evidence>
<dbReference type="PROSITE" id="PS50103">
    <property type="entry name" value="ZF_C3H1"/>
    <property type="match status" value="1"/>
</dbReference>
<dbReference type="PANTHER" id="PTHR12547">
    <property type="entry name" value="CCCH ZINC FINGER/TIS11-RELATED"/>
    <property type="match status" value="1"/>
</dbReference>
<evidence type="ECO:0000313" key="8">
    <source>
        <dbReference type="EMBL" id="KAB1206942.1"/>
    </source>
</evidence>
<evidence type="ECO:0000313" key="9">
    <source>
        <dbReference type="Proteomes" id="UP000516437"/>
    </source>
</evidence>
<evidence type="ECO:0000256" key="6">
    <source>
        <dbReference type="SAM" id="MobiDB-lite"/>
    </source>
</evidence>
<comment type="caution">
    <text evidence="8">The sequence shown here is derived from an EMBL/GenBank/DDBJ whole genome shotgun (WGS) entry which is preliminary data.</text>
</comment>
<feature type="domain" description="C3H1-type" evidence="7">
    <location>
        <begin position="140"/>
        <end position="168"/>
    </location>
</feature>
<evidence type="ECO:0000259" key="7">
    <source>
        <dbReference type="PROSITE" id="PS50103"/>
    </source>
</evidence>
<evidence type="ECO:0000256" key="5">
    <source>
        <dbReference type="PROSITE-ProRule" id="PRU00723"/>
    </source>
</evidence>
<evidence type="ECO:0000256" key="2">
    <source>
        <dbReference type="ARBA" id="ARBA00022737"/>
    </source>
</evidence>
<protein>
    <submittedName>
        <fullName evidence="8">Zinc finger protein zfs1</fullName>
    </submittedName>
</protein>
<accession>A0A6A1V2K5</accession>
<feature type="compositionally biased region" description="Low complexity" evidence="6">
    <location>
        <begin position="120"/>
        <end position="139"/>
    </location>
</feature>
<dbReference type="EMBL" id="RXIC02000025">
    <property type="protein sequence ID" value="KAB1206942.1"/>
    <property type="molecule type" value="Genomic_DNA"/>
</dbReference>
<sequence length="295" mass="32752">MEGLLHSNSGNPKIPRLKNSLNGNVLMPMQMDNQSLFGKGRHWYYHHNENLNVGDSPLLRYLRSGSPDSFKYPPLSPLDNLEMARSPSVYATPVKVEEDVLVMDGILVGSESPGGRFARSATDSGGSTASSSSSSGGKSLYKTEICRSWEDSGSCRYSSKCQFAHGKEELRPTRFPAKNKSEMYRSYSGTGSGAYGAKSRFLYQVTAVAETEAAPMTTQNWSPAVPDESDPSKNPISFFTRNHWSPQDDGIEVLSQFPTQKHPSRKDVDAYIDSVLYGHTSRNRLPVFSEICWEW</sequence>
<dbReference type="Pfam" id="PF00642">
    <property type="entry name" value="zf-CCCH"/>
    <property type="match status" value="1"/>
</dbReference>
<keyword evidence="9" id="KW-1185">Reference proteome</keyword>
<dbReference type="GO" id="GO:0008270">
    <property type="term" value="F:zinc ion binding"/>
    <property type="evidence" value="ECO:0007669"/>
    <property type="project" value="UniProtKB-KW"/>
</dbReference>
<keyword evidence="3 5" id="KW-0863">Zinc-finger</keyword>
<keyword evidence="4 5" id="KW-0862">Zinc</keyword>
<reference evidence="8 9" key="1">
    <citation type="journal article" date="2019" name="Plant Biotechnol. J.">
        <title>The red bayberry genome and genetic basis of sex determination.</title>
        <authorList>
            <person name="Jia H.M."/>
            <person name="Jia H.J."/>
            <person name="Cai Q.L."/>
            <person name="Wang Y."/>
            <person name="Zhao H.B."/>
            <person name="Yang W.F."/>
            <person name="Wang G.Y."/>
            <person name="Li Y.H."/>
            <person name="Zhan D.L."/>
            <person name="Shen Y.T."/>
            <person name="Niu Q.F."/>
            <person name="Chang L."/>
            <person name="Qiu J."/>
            <person name="Zhao L."/>
            <person name="Xie H.B."/>
            <person name="Fu W.Y."/>
            <person name="Jin J."/>
            <person name="Li X.W."/>
            <person name="Jiao Y."/>
            <person name="Zhou C.C."/>
            <person name="Tu T."/>
            <person name="Chai C.Y."/>
            <person name="Gao J.L."/>
            <person name="Fan L.J."/>
            <person name="van de Weg E."/>
            <person name="Wang J.Y."/>
            <person name="Gao Z.S."/>
        </authorList>
    </citation>
    <scope>NUCLEOTIDE SEQUENCE [LARGE SCALE GENOMIC DNA]</scope>
    <source>
        <tissue evidence="8">Leaves</tissue>
    </source>
</reference>
<evidence type="ECO:0000256" key="1">
    <source>
        <dbReference type="ARBA" id="ARBA00022723"/>
    </source>
</evidence>
<feature type="region of interest" description="Disordered" evidence="6">
    <location>
        <begin position="113"/>
        <end position="139"/>
    </location>
</feature>
<evidence type="ECO:0000256" key="3">
    <source>
        <dbReference type="ARBA" id="ARBA00022771"/>
    </source>
</evidence>
<organism evidence="8 9">
    <name type="scientific">Morella rubra</name>
    <name type="common">Chinese bayberry</name>
    <dbReference type="NCBI Taxonomy" id="262757"/>
    <lineage>
        <taxon>Eukaryota</taxon>
        <taxon>Viridiplantae</taxon>
        <taxon>Streptophyta</taxon>
        <taxon>Embryophyta</taxon>
        <taxon>Tracheophyta</taxon>
        <taxon>Spermatophyta</taxon>
        <taxon>Magnoliopsida</taxon>
        <taxon>eudicotyledons</taxon>
        <taxon>Gunneridae</taxon>
        <taxon>Pentapetalae</taxon>
        <taxon>rosids</taxon>
        <taxon>fabids</taxon>
        <taxon>Fagales</taxon>
        <taxon>Myricaceae</taxon>
        <taxon>Morella</taxon>
    </lineage>
</organism>
<dbReference type="PANTHER" id="PTHR12547:SF18">
    <property type="entry name" value="PROTEIN TIS11"/>
    <property type="match status" value="1"/>
</dbReference>
<dbReference type="GO" id="GO:0003729">
    <property type="term" value="F:mRNA binding"/>
    <property type="evidence" value="ECO:0007669"/>
    <property type="project" value="InterPro"/>
</dbReference>
<dbReference type="SUPFAM" id="SSF90229">
    <property type="entry name" value="CCCH zinc finger"/>
    <property type="match status" value="1"/>
</dbReference>
<dbReference type="AlphaFoldDB" id="A0A6A1V2K5"/>
<gene>
    <name evidence="8" type="ORF">CJ030_MR7G008142</name>
</gene>
<feature type="zinc finger region" description="C3H1-type" evidence="5">
    <location>
        <begin position="140"/>
        <end position="168"/>
    </location>
</feature>
<dbReference type="InterPro" id="IPR000571">
    <property type="entry name" value="Znf_CCCH"/>
</dbReference>
<dbReference type="FunFam" id="4.10.1000.10:FF:000001">
    <property type="entry name" value="zinc finger CCCH domain-containing protein 15-like"/>
    <property type="match status" value="1"/>
</dbReference>
<dbReference type="InterPro" id="IPR036855">
    <property type="entry name" value="Znf_CCCH_sf"/>
</dbReference>
<keyword evidence="1 5" id="KW-0479">Metal-binding</keyword>